<gene>
    <name evidence="2" type="ORF">KILIM_022_00400</name>
</gene>
<keyword evidence="3" id="KW-1185">Reference proteome</keyword>
<reference evidence="2 3" key="1">
    <citation type="submission" date="2012-08" db="EMBL/GenBank/DDBJ databases">
        <title>Whole genome shotgun sequence of Kineosphaera limosa NBRC 100340.</title>
        <authorList>
            <person name="Yoshida I."/>
            <person name="Isaki S."/>
            <person name="Hosoyama A."/>
            <person name="Tsuchikane K."/>
            <person name="Katsumata H."/>
            <person name="Ando Y."/>
            <person name="Ohji S."/>
            <person name="Hamada M."/>
            <person name="Tamura T."/>
            <person name="Yamazoe A."/>
            <person name="Yamazaki S."/>
            <person name="Fujita N."/>
        </authorList>
    </citation>
    <scope>NUCLEOTIDE SEQUENCE [LARGE SCALE GENOMIC DNA]</scope>
    <source>
        <strain evidence="2 3">NBRC 100340</strain>
    </source>
</reference>
<name>K6W8N2_9MICO</name>
<dbReference type="AlphaFoldDB" id="K6W8N2"/>
<evidence type="ECO:0000313" key="3">
    <source>
        <dbReference type="Proteomes" id="UP000008366"/>
    </source>
</evidence>
<dbReference type="RefSeq" id="WP_006592087.1">
    <property type="nucleotide sequence ID" value="NZ_BAHD01000022.1"/>
</dbReference>
<sequence>MRTTDFSAAPRLAQAEAMLAGGQRYASVRMLASALPRWRRLIGDLRRAPGYCAHRLYVERPRTVGLLAWFDTTEELQHALQGSEHEWFTHNSVGSAAAGAASRGVTERFMRIFAADPHGYSNGVWRAEDQRMAHEERFTPLSTERQAPKVRRSARLRSVPGPAADRR</sequence>
<evidence type="ECO:0000256" key="1">
    <source>
        <dbReference type="SAM" id="MobiDB-lite"/>
    </source>
</evidence>
<protein>
    <recommendedName>
        <fullName evidence="4">ABM domain-containing protein</fullName>
    </recommendedName>
</protein>
<proteinExistence type="predicted"/>
<dbReference type="eggNOG" id="ENOG50328NA">
    <property type="taxonomic scope" value="Bacteria"/>
</dbReference>
<dbReference type="EMBL" id="BAHD01000022">
    <property type="protein sequence ID" value="GAB95555.1"/>
    <property type="molecule type" value="Genomic_DNA"/>
</dbReference>
<dbReference type="Proteomes" id="UP000008366">
    <property type="component" value="Unassembled WGS sequence"/>
</dbReference>
<accession>K6W8N2</accession>
<evidence type="ECO:0000313" key="2">
    <source>
        <dbReference type="EMBL" id="GAB95555.1"/>
    </source>
</evidence>
<comment type="caution">
    <text evidence="2">The sequence shown here is derived from an EMBL/GenBank/DDBJ whole genome shotgun (WGS) entry which is preliminary data.</text>
</comment>
<organism evidence="2 3">
    <name type="scientific">Kineosphaera limosa NBRC 100340</name>
    <dbReference type="NCBI Taxonomy" id="1184609"/>
    <lineage>
        <taxon>Bacteria</taxon>
        <taxon>Bacillati</taxon>
        <taxon>Actinomycetota</taxon>
        <taxon>Actinomycetes</taxon>
        <taxon>Micrococcales</taxon>
        <taxon>Dermatophilaceae</taxon>
        <taxon>Kineosphaera</taxon>
    </lineage>
</organism>
<evidence type="ECO:0008006" key="4">
    <source>
        <dbReference type="Google" id="ProtNLM"/>
    </source>
</evidence>
<dbReference type="STRING" id="1184609.KILIM_022_00400"/>
<dbReference type="OrthoDB" id="4804830at2"/>
<feature type="region of interest" description="Disordered" evidence="1">
    <location>
        <begin position="136"/>
        <end position="167"/>
    </location>
</feature>